<dbReference type="KEGG" id="vg:55005281"/>
<keyword evidence="2" id="KW-1185">Reference proteome</keyword>
<dbReference type="EMBL" id="MH779504">
    <property type="protein sequence ID" value="AYD83907.1"/>
    <property type="molecule type" value="Genomic_DNA"/>
</dbReference>
<evidence type="ECO:0000313" key="2">
    <source>
        <dbReference type="Proteomes" id="UP000278586"/>
    </source>
</evidence>
<proteinExistence type="predicted"/>
<dbReference type="RefSeq" id="YP_009814160.1">
    <property type="nucleotide sequence ID" value="NC_048083.1"/>
</dbReference>
<protein>
    <submittedName>
        <fullName evidence="1">Uncharacterized protein</fullName>
    </submittedName>
</protein>
<reference evidence="1 2" key="1">
    <citation type="submission" date="2018-08" db="EMBL/GenBank/DDBJ databases">
        <authorList>
            <person name="King R.A."/>
            <person name="Ngong N.B."/>
            <person name="Xu E.M."/>
            <person name="Austin H.D."/>
            <person name="Shervin T.J."/>
            <person name="Anderson J.K."/>
            <person name="Watkins T.N."/>
            <person name="Gaffney B.L."/>
            <person name="Staples A.K."/>
            <person name="Rinehart C.A."/>
            <person name="Rowland N.S."/>
            <person name="Garlena R.A."/>
            <person name="Russell D.A."/>
            <person name="Pope W.H."/>
            <person name="Jacobs-Sera D."/>
            <person name="Hendrix R.W."/>
            <person name="Hatfull G.F."/>
        </authorList>
    </citation>
    <scope>NUCLEOTIDE SEQUENCE [LARGE SCALE GENOMIC DNA]</scope>
</reference>
<name>A0A386KHW3_9CAUD</name>
<sequence length="57" mass="6948">MRSEHKTTGDEWDITTGWHKIMCTYKRAGRKKAVKVLSHRLDRRVKTTKLRDWEKDY</sequence>
<gene>
    <name evidence="1" type="primary">47</name>
    <name evidence="1" type="ORF">SEA_GETALONG_47</name>
</gene>
<organism evidence="1 2">
    <name type="scientific">Gordonia phage Getalong</name>
    <dbReference type="NCBI Taxonomy" id="2315531"/>
    <lineage>
        <taxon>Viruses</taxon>
        <taxon>Duplodnaviria</taxon>
        <taxon>Heunggongvirae</taxon>
        <taxon>Uroviricota</taxon>
        <taxon>Caudoviricetes</taxon>
        <taxon>Langleyhallvirinae</taxon>
        <taxon>Getalongvirus</taxon>
        <taxon>Getalongvirus getalong</taxon>
    </lineage>
</organism>
<accession>A0A386KHW3</accession>
<evidence type="ECO:0000313" key="1">
    <source>
        <dbReference type="EMBL" id="AYD83907.1"/>
    </source>
</evidence>
<dbReference type="Proteomes" id="UP000278586">
    <property type="component" value="Segment"/>
</dbReference>
<dbReference type="GeneID" id="55005281"/>